<reference evidence="2 3" key="1">
    <citation type="submission" date="2024-09" db="EMBL/GenBank/DDBJ databases">
        <authorList>
            <person name="Makale K.P.P."/>
            <person name="Makhzoum A."/>
            <person name="Rantong G."/>
            <person name="Rahube T.O."/>
        </authorList>
    </citation>
    <scope>NUCLEOTIDE SEQUENCE [LARGE SCALE GENOMIC DNA]</scope>
    <source>
        <strain evidence="2 3">KM_D13</strain>
    </source>
</reference>
<dbReference type="EMBL" id="JBHDLN010000003">
    <property type="protein sequence ID" value="MFB0841805.1"/>
    <property type="molecule type" value="Genomic_DNA"/>
</dbReference>
<name>A0ABV4UVW7_9BACL</name>
<keyword evidence="3" id="KW-1185">Reference proteome</keyword>
<gene>
    <name evidence="2" type="ORF">ACEU3E_06470</name>
</gene>
<proteinExistence type="predicted"/>
<evidence type="ECO:0000256" key="1">
    <source>
        <dbReference type="SAM" id="SignalP"/>
    </source>
</evidence>
<feature type="signal peptide" evidence="1">
    <location>
        <begin position="1"/>
        <end position="22"/>
    </location>
</feature>
<evidence type="ECO:0000313" key="2">
    <source>
        <dbReference type="EMBL" id="MFB0841805.1"/>
    </source>
</evidence>
<accession>A0ABV4UVW7</accession>
<evidence type="ECO:0000313" key="3">
    <source>
        <dbReference type="Proteomes" id="UP001575622"/>
    </source>
</evidence>
<protein>
    <submittedName>
        <fullName evidence="2">Uncharacterized protein</fullName>
    </submittedName>
</protein>
<feature type="chain" id="PRO_5045454667" evidence="1">
    <location>
        <begin position="23"/>
        <end position="152"/>
    </location>
</feature>
<keyword evidence="1" id="KW-0732">Signal</keyword>
<dbReference type="Proteomes" id="UP001575622">
    <property type="component" value="Unassembled WGS sequence"/>
</dbReference>
<sequence length="152" mass="17517">MKKRFIYGLLSVALTTSILASATTAPVEAVAAPPEVQQVQAQKTQMMWFSGDRITQWDGWVSTFSRGYFTVTSPGYYEFFVQQRTYDKSYDVQQVDYILYNENNSSGSHYFYLEGERQGYTSMVYLIPGTYHVKYQVYGDIPVRIFGQVDKL</sequence>
<dbReference type="RefSeq" id="WP_373949456.1">
    <property type="nucleotide sequence ID" value="NZ_JBHDLN010000003.1"/>
</dbReference>
<organism evidence="2 3">
    <name type="scientific">Paenibacillus oleatilyticus</name>
    <dbReference type="NCBI Taxonomy" id="2594886"/>
    <lineage>
        <taxon>Bacteria</taxon>
        <taxon>Bacillati</taxon>
        <taxon>Bacillota</taxon>
        <taxon>Bacilli</taxon>
        <taxon>Bacillales</taxon>
        <taxon>Paenibacillaceae</taxon>
        <taxon>Paenibacillus</taxon>
    </lineage>
</organism>
<comment type="caution">
    <text evidence="2">The sequence shown here is derived from an EMBL/GenBank/DDBJ whole genome shotgun (WGS) entry which is preliminary data.</text>
</comment>